<keyword evidence="3 7" id="KW-0813">Transport</keyword>
<feature type="transmembrane region" description="Helical" evidence="7">
    <location>
        <begin position="74"/>
        <end position="97"/>
    </location>
</feature>
<dbReference type="InterPro" id="IPR035906">
    <property type="entry name" value="MetI-like_sf"/>
</dbReference>
<keyword evidence="4 7" id="KW-0812">Transmembrane</keyword>
<dbReference type="AlphaFoldDB" id="A0A4R9C1C9"/>
<evidence type="ECO:0000256" key="4">
    <source>
        <dbReference type="ARBA" id="ARBA00022692"/>
    </source>
</evidence>
<dbReference type="Proteomes" id="UP000297454">
    <property type="component" value="Unassembled WGS sequence"/>
</dbReference>
<protein>
    <submittedName>
        <fullName evidence="9">Phosphonate ABC transporter, permease protein PhnE</fullName>
    </submittedName>
</protein>
<comment type="subcellular location">
    <subcellularLocation>
        <location evidence="2">Cell envelope</location>
    </subcellularLocation>
    <subcellularLocation>
        <location evidence="7">Cell membrane</location>
        <topology evidence="7">Multi-pass membrane protein</topology>
    </subcellularLocation>
    <subcellularLocation>
        <location evidence="1">Membrane</location>
        <topology evidence="1">Multi-pass membrane protein</topology>
    </subcellularLocation>
</comment>
<accession>A0A4R9C1C9</accession>
<evidence type="ECO:0000256" key="2">
    <source>
        <dbReference type="ARBA" id="ARBA00004196"/>
    </source>
</evidence>
<dbReference type="EMBL" id="SCFR01000011">
    <property type="protein sequence ID" value="TFF66300.1"/>
    <property type="molecule type" value="Genomic_DNA"/>
</dbReference>
<feature type="transmembrane region" description="Helical" evidence="7">
    <location>
        <begin position="213"/>
        <end position="235"/>
    </location>
</feature>
<dbReference type="PROSITE" id="PS50928">
    <property type="entry name" value="ABC_TM1"/>
    <property type="match status" value="1"/>
</dbReference>
<dbReference type="GO" id="GO:0005886">
    <property type="term" value="C:plasma membrane"/>
    <property type="evidence" value="ECO:0007669"/>
    <property type="project" value="UniProtKB-SubCell"/>
</dbReference>
<sequence length="269" mass="29484">MNEEILKKLEQEPNTRIKTIINILIITGLLVWSFLGLQSAGATKESMGIVGNIFKGILTPDLNLINLTKQGIPYLLVETMAIAFLGTVLGAILAIPFSFLTSVNIVPKYVAYAIRLFLILIRTIPALVYGLLFIRMVGPGPFAGVLTMAVTSIGMISKLFAESIMDINENILESLSAMGLTTFQKIRYGIFPQLYAMFMSTIIYRFDINLRDATVLGLVGAGGIGAPLIFAINAYKWNQAGSILICLVALVLIIEFFSVRIRARLIKGF</sequence>
<name>A0A4R9C1C9_9FIRM</name>
<dbReference type="GeneID" id="97030225"/>
<comment type="similarity">
    <text evidence="7">Belongs to the binding-protein-dependent transport system permease family.</text>
</comment>
<dbReference type="Pfam" id="PF00528">
    <property type="entry name" value="BPD_transp_1"/>
    <property type="match status" value="1"/>
</dbReference>
<dbReference type="GO" id="GO:0030313">
    <property type="term" value="C:cell envelope"/>
    <property type="evidence" value="ECO:0007669"/>
    <property type="project" value="UniProtKB-SubCell"/>
</dbReference>
<feature type="transmembrane region" description="Helical" evidence="7">
    <location>
        <begin position="109"/>
        <end position="134"/>
    </location>
</feature>
<dbReference type="PANTHER" id="PTHR30043">
    <property type="entry name" value="PHOSPHONATES TRANSPORT SYSTEM PERMEASE PROTEIN"/>
    <property type="match status" value="1"/>
</dbReference>
<dbReference type="InterPro" id="IPR000515">
    <property type="entry name" value="MetI-like"/>
</dbReference>
<evidence type="ECO:0000313" key="10">
    <source>
        <dbReference type="Proteomes" id="UP000297454"/>
    </source>
</evidence>
<evidence type="ECO:0000256" key="5">
    <source>
        <dbReference type="ARBA" id="ARBA00022989"/>
    </source>
</evidence>
<evidence type="ECO:0000259" key="8">
    <source>
        <dbReference type="PROSITE" id="PS50928"/>
    </source>
</evidence>
<keyword evidence="10" id="KW-1185">Reference proteome</keyword>
<evidence type="ECO:0000256" key="6">
    <source>
        <dbReference type="ARBA" id="ARBA00023136"/>
    </source>
</evidence>
<evidence type="ECO:0000256" key="1">
    <source>
        <dbReference type="ARBA" id="ARBA00004141"/>
    </source>
</evidence>
<comment type="caution">
    <text evidence="9">The sequence shown here is derived from an EMBL/GenBank/DDBJ whole genome shotgun (WGS) entry which is preliminary data.</text>
</comment>
<reference evidence="9 10" key="1">
    <citation type="submission" date="2019-01" db="EMBL/GenBank/DDBJ databases">
        <title>Draft Genome Sequences of Helcococcus ovis Strains Isolated from the Uterus and Vagina of Dairy Cows with Metritis.</title>
        <authorList>
            <person name="Cunha F."/>
            <person name="Jeon S.J."/>
            <person name="Kutzer P."/>
            <person name="Galvao K.N."/>
        </authorList>
    </citation>
    <scope>NUCLEOTIDE SEQUENCE [LARGE SCALE GENOMIC DNA]</scope>
    <source>
        <strain evidence="9 10">KG-37</strain>
    </source>
</reference>
<dbReference type="RefSeq" id="WP_134711259.1">
    <property type="nucleotide sequence ID" value="NZ_CP119081.1"/>
</dbReference>
<dbReference type="Gene3D" id="1.10.3720.10">
    <property type="entry name" value="MetI-like"/>
    <property type="match status" value="1"/>
</dbReference>
<keyword evidence="5 7" id="KW-1133">Transmembrane helix</keyword>
<organism evidence="9 10">
    <name type="scientific">Helcococcus ovis</name>
    <dbReference type="NCBI Taxonomy" id="72026"/>
    <lineage>
        <taxon>Bacteria</taxon>
        <taxon>Bacillati</taxon>
        <taxon>Bacillota</taxon>
        <taxon>Tissierellia</taxon>
        <taxon>Tissierellales</taxon>
        <taxon>Peptoniphilaceae</taxon>
        <taxon>Helcococcus</taxon>
    </lineage>
</organism>
<feature type="transmembrane region" description="Helical" evidence="7">
    <location>
        <begin position="20"/>
        <end position="37"/>
    </location>
</feature>
<evidence type="ECO:0000313" key="9">
    <source>
        <dbReference type="EMBL" id="TFF66300.1"/>
    </source>
</evidence>
<dbReference type="PANTHER" id="PTHR30043:SF8">
    <property type="entry name" value="ABC TRANSPORTER, PERMEASE PROTEIN CC0363, PUTATIVE-RELATED"/>
    <property type="match status" value="1"/>
</dbReference>
<dbReference type="GO" id="GO:0015416">
    <property type="term" value="F:ABC-type phosphonate transporter activity"/>
    <property type="evidence" value="ECO:0007669"/>
    <property type="project" value="InterPro"/>
</dbReference>
<evidence type="ECO:0000256" key="3">
    <source>
        <dbReference type="ARBA" id="ARBA00022448"/>
    </source>
</evidence>
<dbReference type="CDD" id="cd06261">
    <property type="entry name" value="TM_PBP2"/>
    <property type="match status" value="1"/>
</dbReference>
<gene>
    <name evidence="9" type="primary">phnE</name>
    <name evidence="9" type="ORF">EQF91_04195</name>
</gene>
<evidence type="ECO:0000256" key="7">
    <source>
        <dbReference type="RuleBase" id="RU363032"/>
    </source>
</evidence>
<feature type="transmembrane region" description="Helical" evidence="7">
    <location>
        <begin position="186"/>
        <end position="206"/>
    </location>
</feature>
<keyword evidence="6 7" id="KW-0472">Membrane</keyword>
<feature type="domain" description="ABC transmembrane type-1" evidence="8">
    <location>
        <begin position="76"/>
        <end position="258"/>
    </location>
</feature>
<dbReference type="NCBIfam" id="TIGR01097">
    <property type="entry name" value="PhnE"/>
    <property type="match status" value="1"/>
</dbReference>
<dbReference type="SUPFAM" id="SSF161098">
    <property type="entry name" value="MetI-like"/>
    <property type="match status" value="1"/>
</dbReference>
<dbReference type="InterPro" id="IPR005769">
    <property type="entry name" value="PhnE/PtxC"/>
</dbReference>
<feature type="transmembrane region" description="Helical" evidence="7">
    <location>
        <begin position="241"/>
        <end position="259"/>
    </location>
</feature>
<proteinExistence type="inferred from homology"/>
<dbReference type="OrthoDB" id="8557224at2"/>